<sequence length="215" mass="23032">MSDASEEGKAGGKEWLLLARRSQSRSRAFLHSFRSASSKGAALFARLKCQSLAINLHRYKGGKVTQDSIADRLAFKGSIGAEYHPFEPWEHTIALACTLSTVAAHASTAKWPSATHSCSVPRASASSRFSSDSVRRFFVATATIFGPLRPPLSTDKAIDATSRAHPHGTCTQRKGPAAECASTRSRTPGSCKIGALGLTDFTDASRCTQDRLSTM</sequence>
<accession>A0A316U9I0</accession>
<gene>
    <name evidence="1" type="ORF">BCV69DRAFT_156636</name>
</gene>
<dbReference type="GeneID" id="37011123"/>
<organism evidence="1 2">
    <name type="scientific">Pseudomicrostroma glucosiphilum</name>
    <dbReference type="NCBI Taxonomy" id="1684307"/>
    <lineage>
        <taxon>Eukaryota</taxon>
        <taxon>Fungi</taxon>
        <taxon>Dikarya</taxon>
        <taxon>Basidiomycota</taxon>
        <taxon>Ustilaginomycotina</taxon>
        <taxon>Exobasidiomycetes</taxon>
        <taxon>Microstromatales</taxon>
        <taxon>Microstromatales incertae sedis</taxon>
        <taxon>Pseudomicrostroma</taxon>
    </lineage>
</organism>
<dbReference type="AlphaFoldDB" id="A0A316U9I0"/>
<keyword evidence="2" id="KW-1185">Reference proteome</keyword>
<name>A0A316U9I0_9BASI</name>
<dbReference type="EMBL" id="KZ819324">
    <property type="protein sequence ID" value="PWN21822.1"/>
    <property type="molecule type" value="Genomic_DNA"/>
</dbReference>
<dbReference type="Proteomes" id="UP000245942">
    <property type="component" value="Unassembled WGS sequence"/>
</dbReference>
<evidence type="ECO:0000313" key="1">
    <source>
        <dbReference type="EMBL" id="PWN21822.1"/>
    </source>
</evidence>
<protein>
    <submittedName>
        <fullName evidence="1">Uncharacterized protein</fullName>
    </submittedName>
</protein>
<dbReference type="RefSeq" id="XP_025348982.1">
    <property type="nucleotide sequence ID" value="XM_025489389.1"/>
</dbReference>
<proteinExistence type="predicted"/>
<reference evidence="1 2" key="1">
    <citation type="journal article" date="2018" name="Mol. Biol. Evol.">
        <title>Broad Genomic Sampling Reveals a Smut Pathogenic Ancestry of the Fungal Clade Ustilaginomycotina.</title>
        <authorList>
            <person name="Kijpornyongpan T."/>
            <person name="Mondo S.J."/>
            <person name="Barry K."/>
            <person name="Sandor L."/>
            <person name="Lee J."/>
            <person name="Lipzen A."/>
            <person name="Pangilinan J."/>
            <person name="LaButti K."/>
            <person name="Hainaut M."/>
            <person name="Henrissat B."/>
            <person name="Grigoriev I.V."/>
            <person name="Spatafora J.W."/>
            <person name="Aime M.C."/>
        </authorList>
    </citation>
    <scope>NUCLEOTIDE SEQUENCE [LARGE SCALE GENOMIC DNA]</scope>
    <source>
        <strain evidence="1 2">MCA 4718</strain>
    </source>
</reference>
<evidence type="ECO:0000313" key="2">
    <source>
        <dbReference type="Proteomes" id="UP000245942"/>
    </source>
</evidence>